<keyword evidence="3" id="KW-0472">Membrane</keyword>
<evidence type="ECO:0000313" key="6">
    <source>
        <dbReference type="Proteomes" id="UP000541347"/>
    </source>
</evidence>
<dbReference type="InterPro" id="IPR000045">
    <property type="entry name" value="Prepilin_IV_endopep_pep"/>
</dbReference>
<dbReference type="EMBL" id="JAABLP010000011">
    <property type="protein sequence ID" value="NBN66072.1"/>
    <property type="molecule type" value="Genomic_DNA"/>
</dbReference>
<dbReference type="Gene3D" id="1.20.120.1220">
    <property type="match status" value="1"/>
</dbReference>
<feature type="transmembrane region" description="Helical" evidence="3">
    <location>
        <begin position="101"/>
        <end position="128"/>
    </location>
</feature>
<evidence type="ECO:0000256" key="3">
    <source>
        <dbReference type="SAM" id="Phobius"/>
    </source>
</evidence>
<comment type="caution">
    <text evidence="5">The sequence shown here is derived from an EMBL/GenBank/DDBJ whole genome shotgun (WGS) entry which is preliminary data.</text>
</comment>
<dbReference type="Proteomes" id="UP000541347">
    <property type="component" value="Unassembled WGS sequence"/>
</dbReference>
<reference evidence="5 6" key="1">
    <citation type="submission" date="2020-01" db="EMBL/GenBank/DDBJ databases">
        <authorList>
            <person name="Peng S.Y."/>
            <person name="Li J."/>
            <person name="Wang M."/>
            <person name="Wang L."/>
            <person name="Wang C.Q."/>
            <person name="Wang J.R."/>
        </authorList>
    </citation>
    <scope>NUCLEOTIDE SEQUENCE [LARGE SCALE GENOMIC DNA]</scope>
    <source>
        <strain evidence="5 6">XCT-34</strain>
    </source>
</reference>
<evidence type="ECO:0000313" key="5">
    <source>
        <dbReference type="EMBL" id="NBN66072.1"/>
    </source>
</evidence>
<dbReference type="PRINTS" id="PR00864">
    <property type="entry name" value="PREPILNPTASE"/>
</dbReference>
<feature type="domain" description="Prepilin type IV endopeptidase peptidase" evidence="4">
    <location>
        <begin position="16"/>
        <end position="124"/>
    </location>
</feature>
<gene>
    <name evidence="5" type="ORF">GWI71_20485</name>
</gene>
<comment type="similarity">
    <text evidence="1 2">Belongs to the peptidase A24 family.</text>
</comment>
<dbReference type="InterPro" id="IPR050882">
    <property type="entry name" value="Prepilin_peptidase/N-MTase"/>
</dbReference>
<name>A0ABW9ZMC8_9HYPH</name>
<dbReference type="PANTHER" id="PTHR30487:SF0">
    <property type="entry name" value="PREPILIN LEADER PEPTIDASE_N-METHYLTRANSFERASE-RELATED"/>
    <property type="match status" value="1"/>
</dbReference>
<dbReference type="RefSeq" id="WP_161678209.1">
    <property type="nucleotide sequence ID" value="NZ_JAABLP010000011.1"/>
</dbReference>
<feature type="transmembrane region" description="Helical" evidence="3">
    <location>
        <begin position="32"/>
        <end position="51"/>
    </location>
</feature>
<keyword evidence="3" id="KW-0812">Transmembrane</keyword>
<keyword evidence="3" id="KW-1133">Transmembrane helix</keyword>
<dbReference type="PANTHER" id="PTHR30487">
    <property type="entry name" value="TYPE 4 PREPILIN-LIKE PROTEINS LEADER PEPTIDE-PROCESSING ENZYME"/>
    <property type="match status" value="1"/>
</dbReference>
<feature type="transmembrane region" description="Helical" evidence="3">
    <location>
        <begin position="58"/>
        <end position="81"/>
    </location>
</feature>
<organism evidence="5 6">
    <name type="scientific">Pannonibacter tanglangensis</name>
    <dbReference type="NCBI Taxonomy" id="2750084"/>
    <lineage>
        <taxon>Bacteria</taxon>
        <taxon>Pseudomonadati</taxon>
        <taxon>Pseudomonadota</taxon>
        <taxon>Alphaproteobacteria</taxon>
        <taxon>Hyphomicrobiales</taxon>
        <taxon>Stappiaceae</taxon>
        <taxon>Pannonibacter</taxon>
    </lineage>
</organism>
<proteinExistence type="inferred from homology"/>
<protein>
    <recommendedName>
        <fullName evidence="4">Prepilin type IV endopeptidase peptidase domain-containing protein</fullName>
    </recommendedName>
</protein>
<sequence>MPLAFDVPAYLVMNAVLCALLIYIAIVDIRKLIIPNGALALFLLVAGADVYRATPDAFVLHLLCMGLTALVMAGFYAAVLFRLGHEGLGFGDVKLLAAGALWVGFDGVSAMLLIASILGLVYGVAVSAKLRRSGEMKLPFGPFVCIGIVAGKALSAGVLPYVSS</sequence>
<feature type="transmembrane region" description="Helical" evidence="3">
    <location>
        <begin position="7"/>
        <end position="26"/>
    </location>
</feature>
<accession>A0ABW9ZMC8</accession>
<dbReference type="Pfam" id="PF01478">
    <property type="entry name" value="Peptidase_A24"/>
    <property type="match status" value="1"/>
</dbReference>
<evidence type="ECO:0000256" key="1">
    <source>
        <dbReference type="ARBA" id="ARBA00005801"/>
    </source>
</evidence>
<feature type="transmembrane region" description="Helical" evidence="3">
    <location>
        <begin position="140"/>
        <end position="162"/>
    </location>
</feature>
<evidence type="ECO:0000259" key="4">
    <source>
        <dbReference type="Pfam" id="PF01478"/>
    </source>
</evidence>
<dbReference type="InterPro" id="IPR014032">
    <property type="entry name" value="Peptidase_A24A_bac"/>
</dbReference>
<evidence type="ECO:0000256" key="2">
    <source>
        <dbReference type="RuleBase" id="RU003793"/>
    </source>
</evidence>
<keyword evidence="6" id="KW-1185">Reference proteome</keyword>